<keyword evidence="2" id="KW-1185">Reference proteome</keyword>
<dbReference type="CDD" id="cd00377">
    <property type="entry name" value="ICL_PEPM"/>
    <property type="match status" value="1"/>
</dbReference>
<organism evidence="1 2">
    <name type="scientific">Hydrogenophaga intermedia</name>
    <dbReference type="NCBI Taxonomy" id="65786"/>
    <lineage>
        <taxon>Bacteria</taxon>
        <taxon>Pseudomonadati</taxon>
        <taxon>Pseudomonadota</taxon>
        <taxon>Betaproteobacteria</taxon>
        <taxon>Burkholderiales</taxon>
        <taxon>Comamonadaceae</taxon>
        <taxon>Hydrogenophaga</taxon>
    </lineage>
</organism>
<evidence type="ECO:0000313" key="2">
    <source>
        <dbReference type="Proteomes" id="UP000028878"/>
    </source>
</evidence>
<dbReference type="GO" id="GO:0016833">
    <property type="term" value="F:oxo-acid-lyase activity"/>
    <property type="evidence" value="ECO:0007669"/>
    <property type="project" value="UniProtKB-ARBA"/>
</dbReference>
<dbReference type="PANTHER" id="PTHR42905">
    <property type="entry name" value="PHOSPHOENOLPYRUVATE CARBOXYLASE"/>
    <property type="match status" value="1"/>
</dbReference>
<sequence length="297" mass="32538">MSLDPTAAAPQTAPHPHFRELVASERPLVLPGAHDAISALLIQQAGFKAYFIGGFPVVGARLGLPDIGLATLGELSAAYRDIMAVSDLPVLVDVDNGYGDVKNVVHAVHTYERMGAQALFFEDQVSPKRCGHIVGKELLPCEEMERRIRAAAEQRRDPRTFIIARTDAREVIGMDEALRRGERYARAGADGIFIEAPESVAELEQVGRALKGVPLMANMLEGGRTPILKPAELEDLGFRIVIYGISLLMRSVKTMVDSLEDLRSGELKMVGSGVGFEDYKRIVGFPRWAELERRYGA</sequence>
<dbReference type="InterPro" id="IPR039556">
    <property type="entry name" value="ICL/PEPM"/>
</dbReference>
<dbReference type="AlphaFoldDB" id="A0A1L1PG55"/>
<dbReference type="Gene3D" id="3.20.20.60">
    <property type="entry name" value="Phosphoenolpyruvate-binding domains"/>
    <property type="match status" value="1"/>
</dbReference>
<dbReference type="InterPro" id="IPR015813">
    <property type="entry name" value="Pyrv/PenolPyrv_kinase-like_dom"/>
</dbReference>
<proteinExistence type="predicted"/>
<dbReference type="Pfam" id="PF13714">
    <property type="entry name" value="PEP_mutase"/>
    <property type="match status" value="1"/>
</dbReference>
<dbReference type="PANTHER" id="PTHR42905:SF5">
    <property type="entry name" value="CARBOXYVINYL-CARBOXYPHOSPHONATE PHOSPHORYLMUTASE, CHLOROPLASTIC"/>
    <property type="match status" value="1"/>
</dbReference>
<dbReference type="Proteomes" id="UP000028878">
    <property type="component" value="Unassembled WGS sequence"/>
</dbReference>
<reference evidence="2" key="1">
    <citation type="submission" date="2014-11" db="EMBL/GenBank/DDBJ databases">
        <title>Draft genome sequence of Hydrogenophaga intermedia S1.</title>
        <authorList>
            <person name="Gan H.M."/>
            <person name="Chew T.H."/>
            <person name="Stolz A."/>
        </authorList>
    </citation>
    <scope>NUCLEOTIDE SEQUENCE [LARGE SCALE GENOMIC DNA]</scope>
    <source>
        <strain evidence="2">S1</strain>
    </source>
</reference>
<protein>
    <submittedName>
        <fullName evidence="1">Carboxyvinyl-carboxyphosphonate phosphorylmutase</fullName>
    </submittedName>
</protein>
<accession>A0A1L1PG55</accession>
<dbReference type="RefSeq" id="WP_051756189.1">
    <property type="nucleotide sequence ID" value="NZ_CCAE010000034.1"/>
</dbReference>
<name>A0A1L1PG55_HYDIT</name>
<gene>
    <name evidence="1" type="ORF">BN948_03489</name>
</gene>
<evidence type="ECO:0000313" key="1">
    <source>
        <dbReference type="EMBL" id="CDN89052.1"/>
    </source>
</evidence>
<dbReference type="InterPro" id="IPR040442">
    <property type="entry name" value="Pyrv_kinase-like_dom_sf"/>
</dbReference>
<dbReference type="EMBL" id="CCAE010000034">
    <property type="protein sequence ID" value="CDN89052.1"/>
    <property type="molecule type" value="Genomic_DNA"/>
</dbReference>
<dbReference type="SUPFAM" id="SSF51621">
    <property type="entry name" value="Phosphoenolpyruvate/pyruvate domain"/>
    <property type="match status" value="1"/>
</dbReference>